<evidence type="ECO:0000259" key="2">
    <source>
        <dbReference type="PROSITE" id="PS50853"/>
    </source>
</evidence>
<dbReference type="CDD" id="cd00063">
    <property type="entry name" value="FN3"/>
    <property type="match status" value="2"/>
</dbReference>
<dbReference type="PROSITE" id="PS50853">
    <property type="entry name" value="FN3"/>
    <property type="match status" value="1"/>
</dbReference>
<dbReference type="Proteomes" id="UP000054359">
    <property type="component" value="Unassembled WGS sequence"/>
</dbReference>
<dbReference type="InterPro" id="IPR050991">
    <property type="entry name" value="ECM_Regulatory_Proteins"/>
</dbReference>
<dbReference type="SMART" id="SM00060">
    <property type="entry name" value="FN3"/>
    <property type="match status" value="3"/>
</dbReference>
<keyword evidence="1" id="KW-0677">Repeat</keyword>
<protein>
    <submittedName>
        <fullName evidence="3">Cytokine receptor</fullName>
    </submittedName>
</protein>
<dbReference type="PANTHER" id="PTHR46708">
    <property type="entry name" value="TENASCIN"/>
    <property type="match status" value="1"/>
</dbReference>
<dbReference type="InterPro" id="IPR003961">
    <property type="entry name" value="FN3_dom"/>
</dbReference>
<dbReference type="PANTHER" id="PTHR46708:SF2">
    <property type="entry name" value="FIBRONECTIN TYPE-III DOMAIN-CONTAINING PROTEIN"/>
    <property type="match status" value="1"/>
</dbReference>
<gene>
    <name evidence="3" type="ORF">X975_02155</name>
</gene>
<sequence>MQYGEFKPGLTFSIQFRPLSSDPESFKEIRLERGHTELAGSFEFKDLIPYTEYEFKIRCRSRDSNSDLMWSPYLTVSTRTLSDVPYWRPEITNSSFTVESNDVTESFPDVRTITLYWKAVPTAHENGPDFHYVIRVSSRNLILRFIAVGNETKYSLGNMRVNSRYKFELFASNSVGPSTNISKIVVATDKLLRGPKDIIVEAEENNYFISWTSPVYEINYENEVEYYTLFWCKSSIPRPVMCRDSLQWLHLNQTEYNLQLTDSDDYQFAVSANSLKWTSGMFWAFCHISFNPEFLEAYKICLNFTQTLPTVPNSGILYL</sequence>
<dbReference type="OrthoDB" id="6437097at2759"/>
<feature type="domain" description="Fibronectin type-III" evidence="2">
    <location>
        <begin position="99"/>
        <end position="191"/>
    </location>
</feature>
<dbReference type="SUPFAM" id="SSF49265">
    <property type="entry name" value="Fibronectin type III"/>
    <property type="match status" value="1"/>
</dbReference>
<dbReference type="STRING" id="407821.A0A087TPY5"/>
<reference evidence="3 4" key="1">
    <citation type="submission" date="2013-11" db="EMBL/GenBank/DDBJ databases">
        <title>Genome sequencing of Stegodyphus mimosarum.</title>
        <authorList>
            <person name="Bechsgaard J."/>
        </authorList>
    </citation>
    <scope>NUCLEOTIDE SEQUENCE [LARGE SCALE GENOMIC DNA]</scope>
</reference>
<dbReference type="AlphaFoldDB" id="A0A087TPY5"/>
<keyword evidence="4" id="KW-1185">Reference proteome</keyword>
<evidence type="ECO:0000313" key="4">
    <source>
        <dbReference type="Proteomes" id="UP000054359"/>
    </source>
</evidence>
<dbReference type="EMBL" id="KK116241">
    <property type="protein sequence ID" value="KFM67174.1"/>
    <property type="molecule type" value="Genomic_DNA"/>
</dbReference>
<proteinExistence type="predicted"/>
<keyword evidence="3" id="KW-0675">Receptor</keyword>
<accession>A0A087TPY5</accession>
<feature type="non-terminal residue" evidence="3">
    <location>
        <position position="319"/>
    </location>
</feature>
<name>A0A087TPY5_STEMI</name>
<dbReference type="InterPro" id="IPR036116">
    <property type="entry name" value="FN3_sf"/>
</dbReference>
<dbReference type="Gene3D" id="2.60.40.10">
    <property type="entry name" value="Immunoglobulins"/>
    <property type="match status" value="2"/>
</dbReference>
<evidence type="ECO:0000256" key="1">
    <source>
        <dbReference type="ARBA" id="ARBA00022737"/>
    </source>
</evidence>
<evidence type="ECO:0000313" key="3">
    <source>
        <dbReference type="EMBL" id="KFM67174.1"/>
    </source>
</evidence>
<organism evidence="3 4">
    <name type="scientific">Stegodyphus mimosarum</name>
    <name type="common">African social velvet spider</name>
    <dbReference type="NCBI Taxonomy" id="407821"/>
    <lineage>
        <taxon>Eukaryota</taxon>
        <taxon>Metazoa</taxon>
        <taxon>Ecdysozoa</taxon>
        <taxon>Arthropoda</taxon>
        <taxon>Chelicerata</taxon>
        <taxon>Arachnida</taxon>
        <taxon>Araneae</taxon>
        <taxon>Araneomorphae</taxon>
        <taxon>Entelegynae</taxon>
        <taxon>Eresoidea</taxon>
        <taxon>Eresidae</taxon>
        <taxon>Stegodyphus</taxon>
    </lineage>
</organism>
<dbReference type="InterPro" id="IPR013783">
    <property type="entry name" value="Ig-like_fold"/>
</dbReference>